<gene>
    <name evidence="1" type="ORF">SDC9_36989</name>
</gene>
<reference evidence="1" key="1">
    <citation type="submission" date="2019-08" db="EMBL/GenBank/DDBJ databases">
        <authorList>
            <person name="Kucharzyk K."/>
            <person name="Murdoch R.W."/>
            <person name="Higgins S."/>
            <person name="Loffler F."/>
        </authorList>
    </citation>
    <scope>NUCLEOTIDE SEQUENCE</scope>
</reference>
<evidence type="ECO:0000313" key="1">
    <source>
        <dbReference type="EMBL" id="MPL90931.1"/>
    </source>
</evidence>
<dbReference type="AlphaFoldDB" id="A0A644VI23"/>
<organism evidence="1">
    <name type="scientific">bioreactor metagenome</name>
    <dbReference type="NCBI Taxonomy" id="1076179"/>
    <lineage>
        <taxon>unclassified sequences</taxon>
        <taxon>metagenomes</taxon>
        <taxon>ecological metagenomes</taxon>
    </lineage>
</organism>
<name>A0A644VI23_9ZZZZ</name>
<accession>A0A644VI23</accession>
<proteinExistence type="predicted"/>
<comment type="caution">
    <text evidence="1">The sequence shown here is derived from an EMBL/GenBank/DDBJ whole genome shotgun (WGS) entry which is preliminary data.</text>
</comment>
<dbReference type="EMBL" id="VSSQ01000316">
    <property type="protein sequence ID" value="MPL90931.1"/>
    <property type="molecule type" value="Genomic_DNA"/>
</dbReference>
<protein>
    <submittedName>
        <fullName evidence="1">Uncharacterized protein</fullName>
    </submittedName>
</protein>
<sequence>MYHITKIRIELDPEVIMNCDIKTEEDPEQFKSNIIQDLARHNVKAKVELTMREMQFCQHIEKTLRQFVGRMVHTRAGNGKLLEAKEGKSGPVTDNIRIKTSHGRVMIIPAGSVIDVMPEGYCDHYFPATESGYLPCEFCGEPHPSNNQTGKEAETVWKVK</sequence>